<dbReference type="PANTHER" id="PTHR40083:SF1">
    <property type="entry name" value="UPF0122 PROTEIN YLXM"/>
    <property type="match status" value="1"/>
</dbReference>
<dbReference type="Proteomes" id="UP000076268">
    <property type="component" value="Unassembled WGS sequence"/>
</dbReference>
<dbReference type="PANTHER" id="PTHR40083">
    <property type="entry name" value="UPF0122 PROTEIN CBO2450/CLC_2298"/>
    <property type="match status" value="1"/>
</dbReference>
<dbReference type="OrthoDB" id="6392at2"/>
<keyword evidence="4" id="KW-0238">DNA-binding</keyword>
<sequence length="120" mass="14209">MLERMLWIGLLFDYYGALLTNRQQDCIRMHYLEDLSLAEIADEFSVSRQAVHDILNRAEQTLASYESKLHLVERRNRDQDMLRQILLLLDEFPNTYKREPQLLAAKDAIRSLLTEERVAE</sequence>
<dbReference type="NCBIfam" id="NF045758">
    <property type="entry name" value="YlxM"/>
    <property type="match status" value="1"/>
</dbReference>
<dbReference type="AlphaFoldDB" id="A0A154BTS2"/>
<evidence type="ECO:0000313" key="4">
    <source>
        <dbReference type="EMBL" id="KYZ77329.1"/>
    </source>
</evidence>
<dbReference type="EMBL" id="LSGP01000013">
    <property type="protein sequence ID" value="KYZ77329.1"/>
    <property type="molecule type" value="Genomic_DNA"/>
</dbReference>
<dbReference type="RefSeq" id="WP_066239465.1">
    <property type="nucleotide sequence ID" value="NZ_LSGP01000013.1"/>
</dbReference>
<dbReference type="InterPro" id="IPR013324">
    <property type="entry name" value="RNA_pol_sigma_r3/r4-like"/>
</dbReference>
<dbReference type="GO" id="GO:0003677">
    <property type="term" value="F:DNA binding"/>
    <property type="evidence" value="ECO:0007669"/>
    <property type="project" value="UniProtKB-KW"/>
</dbReference>
<dbReference type="InterPro" id="IPR036388">
    <property type="entry name" value="WH-like_DNA-bd_sf"/>
</dbReference>
<dbReference type="InterPro" id="IPR054831">
    <property type="entry name" value="UPF0122_fam_protein"/>
</dbReference>
<dbReference type="Pfam" id="PF04297">
    <property type="entry name" value="UPF0122"/>
    <property type="match status" value="1"/>
</dbReference>
<proteinExistence type="inferred from homology"/>
<dbReference type="STRING" id="1794912.AXX12_04140"/>
<organism evidence="4 5">
    <name type="scientific">Anaerosporomusa subterranea</name>
    <dbReference type="NCBI Taxonomy" id="1794912"/>
    <lineage>
        <taxon>Bacteria</taxon>
        <taxon>Bacillati</taxon>
        <taxon>Bacillota</taxon>
        <taxon>Negativicutes</taxon>
        <taxon>Acetonemataceae</taxon>
        <taxon>Anaerosporomusa</taxon>
    </lineage>
</organism>
<gene>
    <name evidence="4" type="ORF">AXX12_04140</name>
</gene>
<dbReference type="HAMAP" id="MF_00245">
    <property type="entry name" value="UPF0122"/>
    <property type="match status" value="1"/>
</dbReference>
<evidence type="ECO:0000256" key="1">
    <source>
        <dbReference type="ARBA" id="ARBA00008720"/>
    </source>
</evidence>
<dbReference type="SUPFAM" id="SSF88659">
    <property type="entry name" value="Sigma3 and sigma4 domains of RNA polymerase sigma factors"/>
    <property type="match status" value="1"/>
</dbReference>
<protein>
    <recommendedName>
        <fullName evidence="3">UPF0122 protein AXX12_04140</fullName>
    </recommendedName>
</protein>
<keyword evidence="5" id="KW-1185">Reference proteome</keyword>
<comment type="similarity">
    <text evidence="1 3">Belongs to the UPF0122 family.</text>
</comment>
<evidence type="ECO:0000256" key="2">
    <source>
        <dbReference type="ARBA" id="ARBA00024764"/>
    </source>
</evidence>
<reference evidence="4 5" key="1">
    <citation type="submission" date="2016-02" db="EMBL/GenBank/DDBJ databases">
        <title>Anaerosporomusa subterraneum gen. nov., sp. nov., a spore-forming obligate anaerobe isolated from saprolite.</title>
        <authorList>
            <person name="Choi J.K."/>
            <person name="Shah M."/>
            <person name="Yee N."/>
        </authorList>
    </citation>
    <scope>NUCLEOTIDE SEQUENCE [LARGE SCALE GENOMIC DNA]</scope>
    <source>
        <strain evidence="4 5">RU4</strain>
    </source>
</reference>
<accession>A0A154BTS2</accession>
<evidence type="ECO:0000313" key="5">
    <source>
        <dbReference type="Proteomes" id="UP000076268"/>
    </source>
</evidence>
<name>A0A154BTS2_ANASB</name>
<evidence type="ECO:0000256" key="3">
    <source>
        <dbReference type="HAMAP-Rule" id="MF_00245"/>
    </source>
</evidence>
<comment type="function">
    <text evidence="2 3">Might take part in the signal recognition particle (SRP) pathway. This is inferred from the conservation of its genetic proximity to ftsY/ffh. May be a regulatory protein.</text>
</comment>
<dbReference type="InterPro" id="IPR007394">
    <property type="entry name" value="UPF0122"/>
</dbReference>
<dbReference type="Gene3D" id="1.10.10.10">
    <property type="entry name" value="Winged helix-like DNA-binding domain superfamily/Winged helix DNA-binding domain"/>
    <property type="match status" value="1"/>
</dbReference>
<comment type="caution">
    <text evidence="4">The sequence shown here is derived from an EMBL/GenBank/DDBJ whole genome shotgun (WGS) entry which is preliminary data.</text>
</comment>